<evidence type="ECO:0000313" key="2">
    <source>
        <dbReference type="EMBL" id="GMA92436.1"/>
    </source>
</evidence>
<evidence type="ECO:0000256" key="1">
    <source>
        <dbReference type="SAM" id="MobiDB-lite"/>
    </source>
</evidence>
<comment type="caution">
    <text evidence="2">The sequence shown here is derived from an EMBL/GenBank/DDBJ whole genome shotgun (WGS) entry which is preliminary data.</text>
</comment>
<sequence length="67" mass="7581">MELGSSYRSWIADDREAEFARAAERARMARERRTLENDSPARGDVAGGNLLSRLRHRRALGAQPVTR</sequence>
<dbReference type="Proteomes" id="UP001157069">
    <property type="component" value="Unassembled WGS sequence"/>
</dbReference>
<name>A0ABQ6K0X2_9MICO</name>
<organism evidence="2 3">
    <name type="scientific">Homoserinibacter gongjuensis</name>
    <dbReference type="NCBI Taxonomy" id="1162968"/>
    <lineage>
        <taxon>Bacteria</taxon>
        <taxon>Bacillati</taxon>
        <taxon>Actinomycetota</taxon>
        <taxon>Actinomycetes</taxon>
        <taxon>Micrococcales</taxon>
        <taxon>Microbacteriaceae</taxon>
        <taxon>Homoserinibacter</taxon>
    </lineage>
</organism>
<reference evidence="3" key="1">
    <citation type="journal article" date="2019" name="Int. J. Syst. Evol. Microbiol.">
        <title>The Global Catalogue of Microorganisms (GCM) 10K type strain sequencing project: providing services to taxonomists for standard genome sequencing and annotation.</title>
        <authorList>
            <consortium name="The Broad Institute Genomics Platform"/>
            <consortium name="The Broad Institute Genome Sequencing Center for Infectious Disease"/>
            <person name="Wu L."/>
            <person name="Ma J."/>
        </authorList>
    </citation>
    <scope>NUCLEOTIDE SEQUENCE [LARGE SCALE GENOMIC DNA]</scope>
    <source>
        <strain evidence="3">NBRC 108755</strain>
    </source>
</reference>
<feature type="compositionally biased region" description="Basic and acidic residues" evidence="1">
    <location>
        <begin position="31"/>
        <end position="41"/>
    </location>
</feature>
<protein>
    <submittedName>
        <fullName evidence="2">Uncharacterized protein</fullName>
    </submittedName>
</protein>
<proteinExistence type="predicted"/>
<dbReference type="EMBL" id="BSVA01000001">
    <property type="protein sequence ID" value="GMA92436.1"/>
    <property type="molecule type" value="Genomic_DNA"/>
</dbReference>
<gene>
    <name evidence="2" type="ORF">GCM10025869_29650</name>
</gene>
<evidence type="ECO:0000313" key="3">
    <source>
        <dbReference type="Proteomes" id="UP001157069"/>
    </source>
</evidence>
<dbReference type="RefSeq" id="WP_284301179.1">
    <property type="nucleotide sequence ID" value="NZ_BSVA01000001.1"/>
</dbReference>
<keyword evidence="3" id="KW-1185">Reference proteome</keyword>
<accession>A0ABQ6K0X2</accession>
<feature type="region of interest" description="Disordered" evidence="1">
    <location>
        <begin position="31"/>
        <end position="50"/>
    </location>
</feature>